<protein>
    <submittedName>
        <fullName evidence="1">DUF3013 family protein</fullName>
    </submittedName>
</protein>
<reference evidence="1" key="1">
    <citation type="submission" date="2023-12" db="EMBL/GenBank/DDBJ databases">
        <title>Dolosigranulum savutii sp. nov. isolated from human upper respiratory samples collected in Botswana.</title>
        <authorList>
            <person name="Kelly M.S."/>
        </authorList>
    </citation>
    <scope>NUCLEOTIDE SEQUENCE</scope>
    <source>
        <strain evidence="1">MSK433</strain>
    </source>
</reference>
<dbReference type="Gene3D" id="3.40.50.11250">
    <property type="entry name" value="Protein of unknown function DUF3013"/>
    <property type="match status" value="1"/>
</dbReference>
<dbReference type="RefSeq" id="WP_172764162.1">
    <property type="nucleotide sequence ID" value="NZ_CP142433.1"/>
</dbReference>
<dbReference type="AlphaFoldDB" id="A0AB74TQE9"/>
<evidence type="ECO:0000313" key="1">
    <source>
        <dbReference type="EMBL" id="XBC46325.1"/>
    </source>
</evidence>
<sequence>MNRDLAQYIAEQLKEIHPFFRWKVINHSKKRIVELYLTFRVEITEDIHVQDIRGEINGEKYIQFEDVIAFYDSVISDIQNENYLATINFDHELGIEKGRVQATLKHLIRVASNGKTELDEFLADSTINTFELRWGERNLQQAIQTMKEAERFDDERLFMHFEVEPSLINKFTGGNAVDGVERI</sequence>
<dbReference type="EMBL" id="CP142433">
    <property type="protein sequence ID" value="XBC46325.1"/>
    <property type="molecule type" value="Genomic_DNA"/>
</dbReference>
<accession>A0AB74TQE9</accession>
<organism evidence="1">
    <name type="scientific">Dolosigranulum savutiense</name>
    <dbReference type="NCBI Taxonomy" id="3110288"/>
    <lineage>
        <taxon>Bacteria</taxon>
        <taxon>Bacillati</taxon>
        <taxon>Bacillota</taxon>
        <taxon>Bacilli</taxon>
        <taxon>Lactobacillales</taxon>
        <taxon>Carnobacteriaceae</taxon>
        <taxon>Dolosigranulum</taxon>
    </lineage>
</organism>
<name>A0AB74TQE9_9LACT</name>
<dbReference type="Pfam" id="PF11217">
    <property type="entry name" value="DUF3013"/>
    <property type="match status" value="1"/>
</dbReference>
<gene>
    <name evidence="1" type="ORF">VUQ08_01555</name>
</gene>
<dbReference type="InterPro" id="IPR021380">
    <property type="entry name" value="DUF3013"/>
</dbReference>
<proteinExistence type="predicted"/>